<feature type="non-terminal residue" evidence="2">
    <location>
        <position position="385"/>
    </location>
</feature>
<dbReference type="OrthoDB" id="10504335at2759"/>
<reference evidence="2 3" key="1">
    <citation type="submission" date="2014-10" db="EMBL/GenBank/DDBJ databases">
        <title>Draft genome of the hookworm Ancylostoma caninum.</title>
        <authorList>
            <person name="Mitreva M."/>
        </authorList>
    </citation>
    <scope>NUCLEOTIDE SEQUENCE [LARGE SCALE GENOMIC DNA]</scope>
    <source>
        <strain evidence="2 3">Baltimore</strain>
    </source>
</reference>
<accession>A0A368FPU8</accession>
<comment type="caution">
    <text evidence="2">The sequence shown here is derived from an EMBL/GenBank/DDBJ whole genome shotgun (WGS) entry which is preliminary data.</text>
</comment>
<protein>
    <submittedName>
        <fullName evidence="2">Uncharacterized protein</fullName>
    </submittedName>
</protein>
<feature type="compositionally biased region" description="Basic and acidic residues" evidence="1">
    <location>
        <begin position="259"/>
        <end position="308"/>
    </location>
</feature>
<evidence type="ECO:0000256" key="1">
    <source>
        <dbReference type="SAM" id="MobiDB-lite"/>
    </source>
</evidence>
<dbReference type="AlphaFoldDB" id="A0A368FPU8"/>
<dbReference type="Proteomes" id="UP000252519">
    <property type="component" value="Unassembled WGS sequence"/>
</dbReference>
<sequence>MVSIKQTSTWSTSFEERTSLLAMNKRNELEETLLMTEAAHRTTLQYSESRNAPLLFRKTEQEEIACKIMEDKNTLRDSLNDQCKNLRLTKLEENENTSFKKAITDKESLFFSEVNKVTQLLRSDESSSAAKEVAKKSITETSLNFPLETCSTESMIGKDDDSVSTVTFDSSEFHTDINNQSPQVRKKDEVLLEDPFFSIRTGKMQQNDIQDISVALENDKKENGREERMETLACRNKKREIAGIPGGGISEQPLAMTKKVNEVRDARSASAKKDEKTADVKNRQEQVAKNDGIRSLTKKLDTKSKEGADATNAQETLTAKKTEEVRDPRIASAKKDEKTADVKNRQEQVAKNDGIRSLTKKLDTKSKEGADATNAPETLTAKETG</sequence>
<proteinExistence type="predicted"/>
<feature type="compositionally biased region" description="Basic and acidic residues" evidence="1">
    <location>
        <begin position="318"/>
        <end position="370"/>
    </location>
</feature>
<name>A0A368FPU8_ANCCA</name>
<keyword evidence="3" id="KW-1185">Reference proteome</keyword>
<dbReference type="EMBL" id="JOJR01000806">
    <property type="protein sequence ID" value="RCN34254.1"/>
    <property type="molecule type" value="Genomic_DNA"/>
</dbReference>
<evidence type="ECO:0000313" key="3">
    <source>
        <dbReference type="Proteomes" id="UP000252519"/>
    </source>
</evidence>
<organism evidence="2 3">
    <name type="scientific">Ancylostoma caninum</name>
    <name type="common">Dog hookworm</name>
    <dbReference type="NCBI Taxonomy" id="29170"/>
    <lineage>
        <taxon>Eukaryota</taxon>
        <taxon>Metazoa</taxon>
        <taxon>Ecdysozoa</taxon>
        <taxon>Nematoda</taxon>
        <taxon>Chromadorea</taxon>
        <taxon>Rhabditida</taxon>
        <taxon>Rhabditina</taxon>
        <taxon>Rhabditomorpha</taxon>
        <taxon>Strongyloidea</taxon>
        <taxon>Ancylostomatidae</taxon>
        <taxon>Ancylostomatinae</taxon>
        <taxon>Ancylostoma</taxon>
    </lineage>
</organism>
<evidence type="ECO:0000313" key="2">
    <source>
        <dbReference type="EMBL" id="RCN34254.1"/>
    </source>
</evidence>
<feature type="compositionally biased region" description="Polar residues" evidence="1">
    <location>
        <begin position="375"/>
        <end position="385"/>
    </location>
</feature>
<feature type="region of interest" description="Disordered" evidence="1">
    <location>
        <begin position="242"/>
        <end position="385"/>
    </location>
</feature>
<gene>
    <name evidence="2" type="ORF">ANCCAN_19903</name>
</gene>